<dbReference type="InterPro" id="IPR023393">
    <property type="entry name" value="START-like_dom_sf"/>
</dbReference>
<proteinExistence type="inferred from homology"/>
<reference evidence="4" key="1">
    <citation type="submission" date="2016-11" db="EMBL/GenBank/DDBJ databases">
        <authorList>
            <person name="Varghese N."/>
            <person name="Submissions S."/>
        </authorList>
    </citation>
    <scope>NUCLEOTIDE SEQUENCE [LARGE SCALE GENOMIC DNA]</scope>
    <source>
        <strain evidence="4">DSM 24787</strain>
    </source>
</reference>
<evidence type="ECO:0000313" key="4">
    <source>
        <dbReference type="Proteomes" id="UP000185003"/>
    </source>
</evidence>
<gene>
    <name evidence="3" type="ORF">SAMN04488055_0697</name>
</gene>
<name>A0A1N6DFM5_9BACT</name>
<protein>
    <submittedName>
        <fullName evidence="3">Uncharacterized conserved protein YndB, AHSA1/START domain</fullName>
    </submittedName>
</protein>
<sequence length="152" mass="16904">MHTSLVVTNNIIIDAPAAKVWDALVNPAKTKQYMFGCETVSDWKKGSTLEWKGNFDGIDLVAVTGVIVDIQPGKYLAYTAIDPNNPAIKDTPERCITVTYSLEEKNGQTTFTVTQGDYAKVEDGERRYKEAYNDGVGWDPILVEIRKLVESN</sequence>
<evidence type="ECO:0000259" key="2">
    <source>
        <dbReference type="Pfam" id="PF08327"/>
    </source>
</evidence>
<dbReference type="AlphaFoldDB" id="A0A1N6DFM5"/>
<dbReference type="Proteomes" id="UP000185003">
    <property type="component" value="Unassembled WGS sequence"/>
</dbReference>
<evidence type="ECO:0000313" key="3">
    <source>
        <dbReference type="EMBL" id="SIN69556.1"/>
    </source>
</evidence>
<dbReference type="EMBL" id="FSRA01000001">
    <property type="protein sequence ID" value="SIN69556.1"/>
    <property type="molecule type" value="Genomic_DNA"/>
</dbReference>
<dbReference type="SUPFAM" id="SSF55961">
    <property type="entry name" value="Bet v1-like"/>
    <property type="match status" value="1"/>
</dbReference>
<dbReference type="OrthoDB" id="2355173at2"/>
<organism evidence="3 4">
    <name type="scientific">Chitinophaga niabensis</name>
    <dbReference type="NCBI Taxonomy" id="536979"/>
    <lineage>
        <taxon>Bacteria</taxon>
        <taxon>Pseudomonadati</taxon>
        <taxon>Bacteroidota</taxon>
        <taxon>Chitinophagia</taxon>
        <taxon>Chitinophagales</taxon>
        <taxon>Chitinophagaceae</taxon>
        <taxon>Chitinophaga</taxon>
    </lineage>
</organism>
<dbReference type="STRING" id="536979.SAMN04488055_0697"/>
<keyword evidence="4" id="KW-1185">Reference proteome</keyword>
<evidence type="ECO:0000256" key="1">
    <source>
        <dbReference type="ARBA" id="ARBA00006817"/>
    </source>
</evidence>
<dbReference type="RefSeq" id="WP_074237877.1">
    <property type="nucleotide sequence ID" value="NZ_FSRA01000001.1"/>
</dbReference>
<dbReference type="Gene3D" id="3.30.530.20">
    <property type="match status" value="1"/>
</dbReference>
<accession>A0A1N6DFM5</accession>
<feature type="domain" description="Activator of Hsp90 ATPase homologue 1/2-like C-terminal" evidence="2">
    <location>
        <begin position="14"/>
        <end position="149"/>
    </location>
</feature>
<dbReference type="InterPro" id="IPR013538">
    <property type="entry name" value="ASHA1/2-like_C"/>
</dbReference>
<comment type="similarity">
    <text evidence="1">Belongs to the AHA1 family.</text>
</comment>
<dbReference type="Pfam" id="PF08327">
    <property type="entry name" value="AHSA1"/>
    <property type="match status" value="1"/>
</dbReference>